<name>A0A284RK66_ARMOS</name>
<sequence length="136" mass="15832">MSPDGSKVAVSQIWGTFYQTYILGITSESSADITDLKDARNLVWFPDSKRIAYIRSWQCEHGFCNRCCDLVVQRLPSGQITTIHHWYYWGFQIACISKILVTPDGMRVITITWCEFKDLSDKFNKFTFRTWDVSDL</sequence>
<evidence type="ECO:0000313" key="2">
    <source>
        <dbReference type="Proteomes" id="UP000219338"/>
    </source>
</evidence>
<gene>
    <name evidence="1" type="ORF">ARMOST_12516</name>
</gene>
<dbReference type="OrthoDB" id="3089364at2759"/>
<evidence type="ECO:0000313" key="1">
    <source>
        <dbReference type="EMBL" id="SJL09140.1"/>
    </source>
</evidence>
<dbReference type="OMA" id="ITITWCE"/>
<dbReference type="STRING" id="47428.A0A284RK66"/>
<dbReference type="AlphaFoldDB" id="A0A284RK66"/>
<dbReference type="InterPro" id="IPR011042">
    <property type="entry name" value="6-blade_b-propeller_TolB-like"/>
</dbReference>
<dbReference type="Proteomes" id="UP000219338">
    <property type="component" value="Unassembled WGS sequence"/>
</dbReference>
<accession>A0A284RK66</accession>
<proteinExistence type="predicted"/>
<protein>
    <recommendedName>
        <fullName evidence="3">Dipeptidylpeptidase IV N-terminal domain-containing protein</fullName>
    </recommendedName>
</protein>
<evidence type="ECO:0008006" key="3">
    <source>
        <dbReference type="Google" id="ProtNLM"/>
    </source>
</evidence>
<reference evidence="2" key="1">
    <citation type="journal article" date="2017" name="Nat. Ecol. Evol.">
        <title>Genome expansion and lineage-specific genetic innovations in the forest pathogenic fungi Armillaria.</title>
        <authorList>
            <person name="Sipos G."/>
            <person name="Prasanna A.N."/>
            <person name="Walter M.C."/>
            <person name="O'Connor E."/>
            <person name="Balint B."/>
            <person name="Krizsan K."/>
            <person name="Kiss B."/>
            <person name="Hess J."/>
            <person name="Varga T."/>
            <person name="Slot J."/>
            <person name="Riley R."/>
            <person name="Boka B."/>
            <person name="Rigling D."/>
            <person name="Barry K."/>
            <person name="Lee J."/>
            <person name="Mihaltcheva S."/>
            <person name="LaButti K."/>
            <person name="Lipzen A."/>
            <person name="Waldron R."/>
            <person name="Moloney N.M."/>
            <person name="Sperisen C."/>
            <person name="Kredics L."/>
            <person name="Vagvoelgyi C."/>
            <person name="Patrignani A."/>
            <person name="Fitzpatrick D."/>
            <person name="Nagy I."/>
            <person name="Doyle S."/>
            <person name="Anderson J.B."/>
            <person name="Grigoriev I.V."/>
            <person name="Gueldener U."/>
            <person name="Muensterkoetter M."/>
            <person name="Nagy L.G."/>
        </authorList>
    </citation>
    <scope>NUCLEOTIDE SEQUENCE [LARGE SCALE GENOMIC DNA]</scope>
    <source>
        <strain evidence="2">C18/9</strain>
    </source>
</reference>
<dbReference type="SUPFAM" id="SSF82171">
    <property type="entry name" value="DPP6 N-terminal domain-like"/>
    <property type="match status" value="1"/>
</dbReference>
<dbReference type="EMBL" id="FUEG01000010">
    <property type="protein sequence ID" value="SJL09140.1"/>
    <property type="molecule type" value="Genomic_DNA"/>
</dbReference>
<organism evidence="1 2">
    <name type="scientific">Armillaria ostoyae</name>
    <name type="common">Armillaria root rot fungus</name>
    <dbReference type="NCBI Taxonomy" id="47428"/>
    <lineage>
        <taxon>Eukaryota</taxon>
        <taxon>Fungi</taxon>
        <taxon>Dikarya</taxon>
        <taxon>Basidiomycota</taxon>
        <taxon>Agaricomycotina</taxon>
        <taxon>Agaricomycetes</taxon>
        <taxon>Agaricomycetidae</taxon>
        <taxon>Agaricales</taxon>
        <taxon>Marasmiineae</taxon>
        <taxon>Physalacriaceae</taxon>
        <taxon>Armillaria</taxon>
    </lineage>
</organism>
<keyword evidence="2" id="KW-1185">Reference proteome</keyword>
<dbReference type="Gene3D" id="2.120.10.30">
    <property type="entry name" value="TolB, C-terminal domain"/>
    <property type="match status" value="1"/>
</dbReference>